<gene>
    <name evidence="2" type="ORF">SISSUDRAFT_1032945</name>
</gene>
<feature type="compositionally biased region" description="Pro residues" evidence="1">
    <location>
        <begin position="675"/>
        <end position="686"/>
    </location>
</feature>
<feature type="region of interest" description="Disordered" evidence="1">
    <location>
        <begin position="285"/>
        <end position="409"/>
    </location>
</feature>
<feature type="compositionally biased region" description="Polar residues" evidence="1">
    <location>
        <begin position="603"/>
        <end position="613"/>
    </location>
</feature>
<feature type="compositionally biased region" description="Acidic residues" evidence="1">
    <location>
        <begin position="308"/>
        <end position="325"/>
    </location>
</feature>
<name>A0A166DX39_9AGAM</name>
<feature type="compositionally biased region" description="Low complexity" evidence="1">
    <location>
        <begin position="649"/>
        <end position="674"/>
    </location>
</feature>
<evidence type="ECO:0000256" key="1">
    <source>
        <dbReference type="SAM" id="MobiDB-lite"/>
    </source>
</evidence>
<feature type="compositionally biased region" description="Basic residues" evidence="1">
    <location>
        <begin position="748"/>
        <end position="758"/>
    </location>
</feature>
<dbReference type="STRING" id="1314776.A0A166DX39"/>
<feature type="compositionally biased region" description="Polar residues" evidence="1">
    <location>
        <begin position="527"/>
        <end position="549"/>
    </location>
</feature>
<feature type="compositionally biased region" description="Low complexity" evidence="1">
    <location>
        <begin position="505"/>
        <end position="526"/>
    </location>
</feature>
<evidence type="ECO:0000313" key="3">
    <source>
        <dbReference type="Proteomes" id="UP000076798"/>
    </source>
</evidence>
<dbReference type="Proteomes" id="UP000076798">
    <property type="component" value="Unassembled WGS sequence"/>
</dbReference>
<feature type="compositionally biased region" description="Polar residues" evidence="1">
    <location>
        <begin position="624"/>
        <end position="635"/>
    </location>
</feature>
<sequence>MVQRWTTATQLAWLDSRVTDFLDARSHGRNEREAFLNRTYQDFVAEWPLDTMVFSPPVGVPTDSPEDLVKKRDATLRARLKNWFINHTRDTTGRGGRSRLNLLQPRPRRPRAVNAYAVLYATERNLDKKVADVYSSYVTDLPPGEPPKRALTVREDTLRDLLSKEDPDVKAAVEAYRNRPAADGPWMDDLGEDATEEEREVARLMYLMKNQRCLPSVCKLIVENIFKMAGLNVLLLLSGVDLRKGGKIATYWFDAGVTHAEKGQRSESFPDAQPEFMEELITKVSRHAQRTCPPAMREEIRRRLSGMDADEDSDSDEDEDEALSDDEVRSKPAKSGRKSASKNSKKPAKKANKTRGAADSNSAKKTTTTHAYGPRSVQAKTTPSQPAFTVVSDEQKRRDPLSSEPDFDAAPGEEIRWWVWNKDESLPEGFMSWEGLHASKWELKFTVHRTCTKAHLRSLYLKQLALLKSAGVTKVSDLPADKPWIDDPETSIATSSTTSPPPPNRSTDTSSVSTGTNTATTSLTTSQPLSPNDGPTQGSSPSASGISPLTTPPIIAKPTNEQAPPSHEKSATSTQAHPISDSTTLPDTPPPPPASQLPSNSNDGPTKDQSTVPKSAEPSVRPSEPNSQSDAQTTAPKAAEPSVLPSESNPPTQTAAPSTAPNTAEPSIPPVQQAPSPPTPIAPTPSSPKTDVQRPSNAAPAADEPIAPRNDARSPLDSIPSNESNAPVRDNAKRKASTADVAPAPKGPNKRPRPTPRGKNKENVGQVEEDQGAAEGKDGDRKSRASRKGTRGQEAIAALTRNRRKIQRRPLPDSKSTLDFLDGISVTT</sequence>
<protein>
    <submittedName>
        <fullName evidence="2">Uncharacterized protein</fullName>
    </submittedName>
</protein>
<feature type="compositionally biased region" description="Polar residues" evidence="1">
    <location>
        <begin position="359"/>
        <end position="370"/>
    </location>
</feature>
<feature type="compositionally biased region" description="Basic residues" evidence="1">
    <location>
        <begin position="331"/>
        <end position="353"/>
    </location>
</feature>
<organism evidence="2 3">
    <name type="scientific">Sistotremastrum suecicum HHB10207 ss-3</name>
    <dbReference type="NCBI Taxonomy" id="1314776"/>
    <lineage>
        <taxon>Eukaryota</taxon>
        <taxon>Fungi</taxon>
        <taxon>Dikarya</taxon>
        <taxon>Basidiomycota</taxon>
        <taxon>Agaricomycotina</taxon>
        <taxon>Agaricomycetes</taxon>
        <taxon>Sistotremastrales</taxon>
        <taxon>Sistotremastraceae</taxon>
        <taxon>Sistotremastrum</taxon>
    </lineage>
</organism>
<proteinExistence type="predicted"/>
<evidence type="ECO:0000313" key="2">
    <source>
        <dbReference type="EMBL" id="KZT38985.1"/>
    </source>
</evidence>
<dbReference type="OrthoDB" id="2803872at2759"/>
<reference evidence="2 3" key="1">
    <citation type="journal article" date="2016" name="Mol. Biol. Evol.">
        <title>Comparative Genomics of Early-Diverging Mushroom-Forming Fungi Provides Insights into the Origins of Lignocellulose Decay Capabilities.</title>
        <authorList>
            <person name="Nagy L.G."/>
            <person name="Riley R."/>
            <person name="Tritt A."/>
            <person name="Adam C."/>
            <person name="Daum C."/>
            <person name="Floudas D."/>
            <person name="Sun H."/>
            <person name="Yadav J.S."/>
            <person name="Pangilinan J."/>
            <person name="Larsson K.H."/>
            <person name="Matsuura K."/>
            <person name="Barry K."/>
            <person name="Labutti K."/>
            <person name="Kuo R."/>
            <person name="Ohm R.A."/>
            <person name="Bhattacharya S.S."/>
            <person name="Shirouzu T."/>
            <person name="Yoshinaga Y."/>
            <person name="Martin F.M."/>
            <person name="Grigoriev I.V."/>
            <person name="Hibbett D.S."/>
        </authorList>
    </citation>
    <scope>NUCLEOTIDE SEQUENCE [LARGE SCALE GENOMIC DNA]</scope>
    <source>
        <strain evidence="2 3">HHB10207 ss-3</strain>
    </source>
</reference>
<keyword evidence="3" id="KW-1185">Reference proteome</keyword>
<feature type="compositionally biased region" description="Polar residues" evidence="1">
    <location>
        <begin position="378"/>
        <end position="387"/>
    </location>
</feature>
<feature type="region of interest" description="Disordered" evidence="1">
    <location>
        <begin position="477"/>
        <end position="828"/>
    </location>
</feature>
<dbReference type="EMBL" id="KV428053">
    <property type="protein sequence ID" value="KZT38985.1"/>
    <property type="molecule type" value="Genomic_DNA"/>
</dbReference>
<dbReference type="AlphaFoldDB" id="A0A166DX39"/>
<accession>A0A166DX39</accession>